<dbReference type="PANTHER" id="PTHR42709">
    <property type="entry name" value="ALKALINE PHOSPHATASE LIKE PROTEIN"/>
    <property type="match status" value="1"/>
</dbReference>
<feature type="transmembrane region" description="Helical" evidence="1">
    <location>
        <begin position="43"/>
        <end position="61"/>
    </location>
</feature>
<feature type="transmembrane region" description="Helical" evidence="1">
    <location>
        <begin position="12"/>
        <end position="31"/>
    </location>
</feature>
<feature type="transmembrane region" description="Helical" evidence="1">
    <location>
        <begin position="154"/>
        <end position="173"/>
    </location>
</feature>
<feature type="domain" description="VTT" evidence="2">
    <location>
        <begin position="21"/>
        <end position="141"/>
    </location>
</feature>
<name>A0ABZ2C1K7_9PROT</name>
<evidence type="ECO:0000313" key="3">
    <source>
        <dbReference type="EMBL" id="WVX66339.1"/>
    </source>
</evidence>
<dbReference type="Proteomes" id="UP001330434">
    <property type="component" value="Chromosome"/>
</dbReference>
<dbReference type="PANTHER" id="PTHR42709:SF2">
    <property type="entry name" value="INNER MEMBRANE PROTEIN YOHD"/>
    <property type="match status" value="1"/>
</dbReference>
<keyword evidence="4" id="KW-1185">Reference proteome</keyword>
<dbReference type="InterPro" id="IPR051311">
    <property type="entry name" value="DedA_domain"/>
</dbReference>
<dbReference type="InterPro" id="IPR032816">
    <property type="entry name" value="VTT_dom"/>
</dbReference>
<organism evidence="3 4">
    <name type="scientific">Candidatus Bealeia paramacronuclearis</name>
    <dbReference type="NCBI Taxonomy" id="1921001"/>
    <lineage>
        <taxon>Bacteria</taxon>
        <taxon>Pseudomonadati</taxon>
        <taxon>Pseudomonadota</taxon>
        <taxon>Alphaproteobacteria</taxon>
        <taxon>Holosporales</taxon>
        <taxon>Holosporaceae</taxon>
        <taxon>Candidatus Bealeia</taxon>
    </lineage>
</organism>
<feature type="transmembrane region" description="Helical" evidence="1">
    <location>
        <begin position="91"/>
        <end position="111"/>
    </location>
</feature>
<evidence type="ECO:0000256" key="1">
    <source>
        <dbReference type="SAM" id="Phobius"/>
    </source>
</evidence>
<proteinExistence type="predicted"/>
<keyword evidence="1" id="KW-1133">Transmembrane helix</keyword>
<protein>
    <submittedName>
        <fullName evidence="3">DedA family protein</fullName>
    </submittedName>
</protein>
<dbReference type="EMBL" id="CP133270">
    <property type="protein sequence ID" value="WVX66339.1"/>
    <property type="molecule type" value="Genomic_DNA"/>
</dbReference>
<accession>A0ABZ2C1K7</accession>
<dbReference type="RefSeq" id="WP_331255219.1">
    <property type="nucleotide sequence ID" value="NZ_CP133270.1"/>
</dbReference>
<sequence>MQEFIQTWGYVAVFLGSLIEGESVILTAGFLAHQGYLSLPKIIMISFIGTLIADQLLYFLGRSYGERVLDKFPKLREKAERAFKLLHKWDAIFMMSFRFIYGIRIISPVVIGMSGIPPKRFAIYNVLAAAVWAILSCSAGYFLGHLFMDQLDQMPKIILGMAIGAGAVIYLYFHFRKKKSLPKV</sequence>
<evidence type="ECO:0000313" key="4">
    <source>
        <dbReference type="Proteomes" id="UP001330434"/>
    </source>
</evidence>
<keyword evidence="1" id="KW-0812">Transmembrane</keyword>
<keyword evidence="1" id="KW-0472">Membrane</keyword>
<dbReference type="Pfam" id="PF09335">
    <property type="entry name" value="VTT_dom"/>
    <property type="match status" value="1"/>
</dbReference>
<feature type="transmembrane region" description="Helical" evidence="1">
    <location>
        <begin position="123"/>
        <end position="148"/>
    </location>
</feature>
<gene>
    <name evidence="3" type="ORF">Bealeia1_00515</name>
</gene>
<reference evidence="3 4" key="1">
    <citation type="journal article" date="2024" name="Environ. Microbiol.">
        <title>Novel evolutionary insights on the interactions of the Holosporales (Alphaproteobacteria) with eukaryotic hosts from comparative genomics.</title>
        <authorList>
            <person name="Giovannini M."/>
            <person name="Petroni G."/>
            <person name="Castelli M."/>
        </authorList>
    </citation>
    <scope>NUCLEOTIDE SEQUENCE [LARGE SCALE GENOMIC DNA]</scope>
    <source>
        <strain evidence="3 4">US_Bl 15I1</strain>
    </source>
</reference>
<evidence type="ECO:0000259" key="2">
    <source>
        <dbReference type="Pfam" id="PF09335"/>
    </source>
</evidence>